<keyword evidence="4" id="KW-1185">Reference proteome</keyword>
<organism evidence="3 4">
    <name type="scientific">Candidatus Contendobacter odensis Run_B_J11</name>
    <dbReference type="NCBI Taxonomy" id="1400861"/>
    <lineage>
        <taxon>Bacteria</taxon>
        <taxon>Pseudomonadati</taxon>
        <taxon>Pseudomonadota</taxon>
        <taxon>Gammaproteobacteria</taxon>
        <taxon>Candidatus Competibacteraceae</taxon>
        <taxon>Candidatus Contendibacter</taxon>
    </lineage>
</organism>
<dbReference type="InterPro" id="IPR004291">
    <property type="entry name" value="Transposase_IS66_central"/>
</dbReference>
<evidence type="ECO:0000259" key="2">
    <source>
        <dbReference type="Pfam" id="PF03050"/>
    </source>
</evidence>
<evidence type="ECO:0000256" key="1">
    <source>
        <dbReference type="SAM" id="MobiDB-lite"/>
    </source>
</evidence>
<gene>
    <name evidence="3" type="ORF">BN874_2530002</name>
</gene>
<feature type="region of interest" description="Disordered" evidence="1">
    <location>
        <begin position="125"/>
        <end position="149"/>
    </location>
</feature>
<dbReference type="Pfam" id="PF03050">
    <property type="entry name" value="DDE_Tnp_IS66"/>
    <property type="match status" value="1"/>
</dbReference>
<proteinExistence type="predicted"/>
<dbReference type="EMBL" id="CBTK010000172">
    <property type="protein sequence ID" value="CDH45541.1"/>
    <property type="molecule type" value="Genomic_DNA"/>
</dbReference>
<dbReference type="PANTHER" id="PTHR33678">
    <property type="entry name" value="BLL1576 PROTEIN"/>
    <property type="match status" value="1"/>
</dbReference>
<protein>
    <recommendedName>
        <fullName evidence="2">Transposase IS66 central domain-containing protein</fullName>
    </recommendedName>
</protein>
<dbReference type="PANTHER" id="PTHR33678:SF1">
    <property type="entry name" value="BLL1576 PROTEIN"/>
    <property type="match status" value="1"/>
</dbReference>
<dbReference type="InterPro" id="IPR052344">
    <property type="entry name" value="Transposase-related"/>
</dbReference>
<evidence type="ECO:0000313" key="4">
    <source>
        <dbReference type="Proteomes" id="UP000019184"/>
    </source>
</evidence>
<dbReference type="RefSeq" id="WP_034433345.1">
    <property type="nucleotide sequence ID" value="NZ_CBTK010000172.1"/>
</dbReference>
<name>A0A7U7GBV0_9GAMM</name>
<evidence type="ECO:0000313" key="3">
    <source>
        <dbReference type="EMBL" id="CDH45541.1"/>
    </source>
</evidence>
<feature type="domain" description="Transposase IS66 central" evidence="2">
    <location>
        <begin position="2"/>
        <end position="190"/>
    </location>
</feature>
<accession>A0A7U7GBV0</accession>
<sequence length="191" mass="21478">MHFDENGVRIAGQLHGLHTASTATHTHLFVHEKRGTAALASEASVLNDFHGTAVHDCWLPYFHFEQARHVLCCGVHLLCELNGLMENGVRWAREMHELLLALYHRPRPILAADEVRGHYHRILAQANREEPPPHPGKQGKPKPSKGRNLLNRLREQEDGVLAFALEAGIPFTNNQAERDLRPAKIKQKVSG</sequence>
<comment type="caution">
    <text evidence="3">The sequence shown here is derived from an EMBL/GenBank/DDBJ whole genome shotgun (WGS) entry which is preliminary data.</text>
</comment>
<dbReference type="AlphaFoldDB" id="A0A7U7GBV0"/>
<dbReference type="Proteomes" id="UP000019184">
    <property type="component" value="Unassembled WGS sequence"/>
</dbReference>
<reference evidence="3 4" key="1">
    <citation type="journal article" date="2014" name="ISME J.">
        <title>Candidatus Competibacter-lineage genomes retrieved from metagenomes reveal functional metabolic diversity.</title>
        <authorList>
            <person name="McIlroy S.J."/>
            <person name="Albertsen M."/>
            <person name="Andresen E.K."/>
            <person name="Saunders A.M."/>
            <person name="Kristiansen R."/>
            <person name="Stokholm-Bjerregaard M."/>
            <person name="Nielsen K.L."/>
            <person name="Nielsen P.H."/>
        </authorList>
    </citation>
    <scope>NUCLEOTIDE SEQUENCE [LARGE SCALE GENOMIC DNA]</scope>
    <source>
        <strain evidence="3 4">Run_B_J11</strain>
    </source>
</reference>